<dbReference type="AlphaFoldDB" id="A0A0F4G8M0"/>
<dbReference type="InterPro" id="IPR049381">
    <property type="entry name" value="UbiD-like_C"/>
</dbReference>
<feature type="domain" description="3-octaprenyl-4-hydroxybenzoate carboxy-lyase-like N-terminal" evidence="3">
    <location>
        <begin position="38"/>
        <end position="127"/>
    </location>
</feature>
<keyword evidence="1 5" id="KW-0456">Lyase</keyword>
<evidence type="ECO:0000313" key="6">
    <source>
        <dbReference type="Proteomes" id="UP000033647"/>
    </source>
</evidence>
<dbReference type="EC" id="4.1.1.102" evidence="1"/>
<dbReference type="Pfam" id="PF20696">
    <property type="entry name" value="UbiD_C"/>
    <property type="match status" value="1"/>
</dbReference>
<evidence type="ECO:0000259" key="4">
    <source>
        <dbReference type="Pfam" id="PF20696"/>
    </source>
</evidence>
<dbReference type="SUPFAM" id="SSF50475">
    <property type="entry name" value="FMN-binding split barrel"/>
    <property type="match status" value="1"/>
</dbReference>
<dbReference type="Proteomes" id="UP000033647">
    <property type="component" value="Unassembled WGS sequence"/>
</dbReference>
<dbReference type="GO" id="GO:0016831">
    <property type="term" value="F:carboxy-lyase activity"/>
    <property type="evidence" value="ECO:0007669"/>
    <property type="project" value="UniProtKB-UniRule"/>
</dbReference>
<dbReference type="InterPro" id="IPR032903">
    <property type="entry name" value="FDC-like"/>
</dbReference>
<dbReference type="HAMAP" id="MF_01983">
    <property type="entry name" value="UbiD_FDC"/>
    <property type="match status" value="1"/>
</dbReference>
<feature type="binding site" evidence="1">
    <location>
        <begin position="193"/>
        <end position="198"/>
    </location>
    <ligand>
        <name>prenylated FMN</name>
        <dbReference type="ChEBI" id="CHEBI:87746"/>
    </ligand>
</feature>
<dbReference type="Gene3D" id="1.20.5.4570">
    <property type="match status" value="1"/>
</dbReference>
<comment type="catalytic activity">
    <reaction evidence="1">
        <text>(E)-cinnamate + H(+) = styrene + CO2</text>
        <dbReference type="Rhea" id="RHEA:46920"/>
        <dbReference type="ChEBI" id="CHEBI:15378"/>
        <dbReference type="ChEBI" id="CHEBI:15669"/>
        <dbReference type="ChEBI" id="CHEBI:16526"/>
        <dbReference type="ChEBI" id="CHEBI:27452"/>
        <dbReference type="EC" id="4.1.1.102"/>
    </reaction>
</comment>
<dbReference type="InterPro" id="IPR048304">
    <property type="entry name" value="UbiD_Rift_dom"/>
</dbReference>
<feature type="binding site" evidence="1">
    <location>
        <position position="258"/>
    </location>
    <ligand>
        <name>Mn(2+)</name>
        <dbReference type="ChEBI" id="CHEBI:29035"/>
    </ligand>
</feature>
<dbReference type="Gene3D" id="3.40.1670.10">
    <property type="entry name" value="UbiD C-terminal domain-like"/>
    <property type="match status" value="1"/>
</dbReference>
<comment type="function">
    <text evidence="1">Catalyzes the reversible decarboxylation of aromatic carboxylic acids like ferulic acid, p-coumaric acid or cinnamic acid, producing the corresponding vinyl derivatives 4-vinylphenol, 4-vinylguaiacol, and styrene, respectively, which play the role of aroma metabolites.</text>
</comment>
<comment type="caution">
    <text evidence="5">The sequence shown here is derived from an EMBL/GenBank/DDBJ whole genome shotgun (WGS) entry which is preliminary data.</text>
</comment>
<evidence type="ECO:0000256" key="1">
    <source>
        <dbReference type="HAMAP-Rule" id="MF_03196"/>
    </source>
</evidence>
<accession>A0A0F4G8M0</accession>
<dbReference type="GO" id="GO:0033494">
    <property type="term" value="P:ferulate metabolic process"/>
    <property type="evidence" value="ECO:0007669"/>
    <property type="project" value="UniProtKB-UniRule"/>
</dbReference>
<comment type="caution">
    <text evidence="1">Lacks conserved residue(s) required for the propagation of feature annotation.</text>
</comment>
<feature type="domain" description="3-octaprenyl-4-hydroxybenzoate carboxy-lyase-like C-terminal" evidence="4">
    <location>
        <begin position="352"/>
        <end position="487"/>
    </location>
</feature>
<feature type="binding site" evidence="1">
    <location>
        <position position="193"/>
    </location>
    <ligand>
        <name>Mn(2+)</name>
        <dbReference type="ChEBI" id="CHEBI:29035"/>
    </ligand>
</feature>
<comment type="catalytic activity">
    <reaction evidence="1">
        <text>(E)-4-coumarate + H(+) = 4-vinylphenol + CO2</text>
        <dbReference type="Rhea" id="RHEA:33227"/>
        <dbReference type="ChEBI" id="CHEBI:1883"/>
        <dbReference type="ChEBI" id="CHEBI:12876"/>
        <dbReference type="ChEBI" id="CHEBI:15378"/>
        <dbReference type="ChEBI" id="CHEBI:16526"/>
        <dbReference type="EC" id="4.1.1.102"/>
    </reaction>
</comment>
<dbReference type="GO" id="GO:0046281">
    <property type="term" value="P:cinnamic acid catabolic process"/>
    <property type="evidence" value="ECO:0007669"/>
    <property type="project" value="UniProtKB-UniRule"/>
</dbReference>
<dbReference type="STRING" id="1047168.A0A0F4G8M0"/>
<dbReference type="Pfam" id="PF20695">
    <property type="entry name" value="UbiD_N"/>
    <property type="match status" value="1"/>
</dbReference>
<dbReference type="Pfam" id="PF01977">
    <property type="entry name" value="UbiD"/>
    <property type="match status" value="1"/>
</dbReference>
<feature type="binding site" evidence="1">
    <location>
        <position position="415"/>
    </location>
    <ligand>
        <name>prenylated FMN</name>
        <dbReference type="ChEBI" id="CHEBI:87746"/>
    </ligand>
</feature>
<dbReference type="SUPFAM" id="SSF143968">
    <property type="entry name" value="UbiD C-terminal domain-like"/>
    <property type="match status" value="1"/>
</dbReference>
<proteinExistence type="inferred from homology"/>
<dbReference type="PANTHER" id="PTHR30108:SF17">
    <property type="entry name" value="FERULIC ACID DECARBOXYLASE 1"/>
    <property type="match status" value="1"/>
</dbReference>
<gene>
    <name evidence="1" type="primary">FDC1</name>
    <name evidence="5" type="ORF">TI39_contig4274g00004</name>
</gene>
<dbReference type="GO" id="GO:0005737">
    <property type="term" value="C:cytoplasm"/>
    <property type="evidence" value="ECO:0007669"/>
    <property type="project" value="UniProtKB-SubCell"/>
</dbReference>
<keyword evidence="1" id="KW-0479">Metal-binding</keyword>
<keyword evidence="1" id="KW-0963">Cytoplasm</keyword>
<dbReference type="GO" id="GO:0046872">
    <property type="term" value="F:metal ion binding"/>
    <property type="evidence" value="ECO:0007669"/>
    <property type="project" value="UniProtKB-KW"/>
</dbReference>
<protein>
    <recommendedName>
        <fullName evidence="1">Ferulic acid decarboxylase 1</fullName>
        <ecNumber evidence="1">4.1.1.102</ecNumber>
    </recommendedName>
    <alternativeName>
        <fullName evidence="1">Phenacrylate decarboxylase</fullName>
    </alternativeName>
</protein>
<keyword evidence="1" id="KW-0210">Decarboxylase</keyword>
<feature type="binding site" evidence="1">
    <location>
        <position position="216"/>
    </location>
    <ligand>
        <name>Mn(2+)</name>
        <dbReference type="ChEBI" id="CHEBI:29035"/>
    </ligand>
</feature>
<keyword evidence="1" id="KW-0464">Manganese</keyword>
<evidence type="ECO:0000259" key="2">
    <source>
        <dbReference type="Pfam" id="PF01977"/>
    </source>
</evidence>
<evidence type="ECO:0000259" key="3">
    <source>
        <dbReference type="Pfam" id="PF20695"/>
    </source>
</evidence>
<sequence>MLLTLRRASLASVQPRLLHIGTVRCSSHAAQLDFRSFLESLRHDNDLVEINRQVDPHLEAAAIVRRVAEVRGKAPLFNNIKGAEPGGLFRIFGNAASLRSSPKERYGRIARSFGLEPTASWKDISNRIASGTHAAVQKPLVLATGPCKENVLTGSDIDLGRLPAPMLHMDDGGKYLQTYGIHVLQTPDGRWTNWSIFRGMVHDSKNLVCLVGGGQHVSIIRNEWKARGATEIPWALAFGVPPAANFVAGLPVPEGVSEAEFTGALVGQPLDLVKCELSDLMVPASSEIVFEGTMSLTETADEGPFGDALAVVFEGEKHKHPLFRVDTITYRDDAILPISVPGKSADESHTTASMASVEILTLCQKLGLPVLAACVPLESYGTWCVLQVDTDALRDLQTTAPAFRRMLGDQLFNSKCCMLINRLVLVGKGVDAYSFEDVVWALATRCRPGVDEELFDDVPSFPMTPYMSHGRGPVGGGRRGGKVICDCVLEMEYTMGSAAAFQVVGFDTSYPQKLRTKIEHHWKDMGFDAV</sequence>
<dbReference type="NCBIfam" id="TIGR00148">
    <property type="entry name" value="UbiD family decarboxylase"/>
    <property type="match status" value="1"/>
</dbReference>
<feature type="binding site" evidence="1">
    <location>
        <position position="258"/>
    </location>
    <ligand>
        <name>prenylated FMN</name>
        <dbReference type="ChEBI" id="CHEBI:87746"/>
    </ligand>
</feature>
<dbReference type="OrthoDB" id="4878259at2759"/>
<dbReference type="PANTHER" id="PTHR30108">
    <property type="entry name" value="3-OCTAPRENYL-4-HYDROXYBENZOATE CARBOXY-LYASE-RELATED"/>
    <property type="match status" value="1"/>
</dbReference>
<comment type="cofactor">
    <cofactor evidence="1">
        <name>Mn(2+)</name>
        <dbReference type="ChEBI" id="CHEBI:29035"/>
    </cofactor>
</comment>
<reference evidence="5 6" key="1">
    <citation type="submission" date="2015-03" db="EMBL/GenBank/DDBJ databases">
        <title>RNA-seq based gene annotation and comparative genomics of four Zymoseptoria species reveal species-specific pathogenicity related genes and transposable element activity.</title>
        <authorList>
            <person name="Grandaubert J."/>
            <person name="Bhattacharyya A."/>
            <person name="Stukenbrock E.H."/>
        </authorList>
    </citation>
    <scope>NUCLEOTIDE SEQUENCE [LARGE SCALE GENOMIC DNA]</scope>
    <source>
        <strain evidence="5 6">Zb18110</strain>
    </source>
</reference>
<comment type="similarity">
    <text evidence="1">Belongs to the UbiD family. UbiD-like/FDC subfamily.</text>
</comment>
<name>A0A0F4G8M0_9PEZI</name>
<dbReference type="EMBL" id="LAFY01004233">
    <property type="protein sequence ID" value="KJX93674.1"/>
    <property type="molecule type" value="Genomic_DNA"/>
</dbReference>
<comment type="subunit">
    <text evidence="1">Homodimer. May form higher order oligomers.</text>
</comment>
<keyword evidence="6" id="KW-1185">Reference proteome</keyword>
<feature type="binding site" evidence="1">
    <location>
        <begin position="215"/>
        <end position="216"/>
    </location>
    <ligand>
        <name>prenylated FMN</name>
        <dbReference type="ChEBI" id="CHEBI:87746"/>
    </ligand>
</feature>
<dbReference type="InterPro" id="IPR049383">
    <property type="entry name" value="UbiD-like_N"/>
</dbReference>
<evidence type="ECO:0000313" key="5">
    <source>
        <dbReference type="EMBL" id="KJX93674.1"/>
    </source>
</evidence>
<comment type="cofactor">
    <cofactor evidence="1">
        <name>prenylated FMN</name>
        <dbReference type="ChEBI" id="CHEBI:87746"/>
    </cofactor>
    <text evidence="1">Binds 1 prenylated FMN per subunit.</text>
</comment>
<dbReference type="InterPro" id="IPR002830">
    <property type="entry name" value="UbiD"/>
</dbReference>
<organism evidence="5 6">
    <name type="scientific">Zymoseptoria brevis</name>
    <dbReference type="NCBI Taxonomy" id="1047168"/>
    <lineage>
        <taxon>Eukaryota</taxon>
        <taxon>Fungi</taxon>
        <taxon>Dikarya</taxon>
        <taxon>Ascomycota</taxon>
        <taxon>Pezizomycotina</taxon>
        <taxon>Dothideomycetes</taxon>
        <taxon>Dothideomycetidae</taxon>
        <taxon>Mycosphaerellales</taxon>
        <taxon>Mycosphaerellaceae</taxon>
        <taxon>Zymoseptoria</taxon>
    </lineage>
</organism>
<feature type="domain" description="3-octaprenyl-4-hydroxybenzoate carboxy-lyase-like Rift-related" evidence="2">
    <location>
        <begin position="143"/>
        <end position="343"/>
    </location>
</feature>
<comment type="catalytic activity">
    <reaction evidence="1">
        <text>(E)-ferulate + H(+) = 2-methoxy-4-vinylphenol + CO2</text>
        <dbReference type="Rhea" id="RHEA:33807"/>
        <dbReference type="ChEBI" id="CHEBI:15378"/>
        <dbReference type="ChEBI" id="CHEBI:16526"/>
        <dbReference type="ChEBI" id="CHEBI:29749"/>
        <dbReference type="ChEBI" id="CHEBI:42438"/>
        <dbReference type="EC" id="4.1.1.102"/>
    </reaction>
</comment>
<comment type="subcellular location">
    <subcellularLocation>
        <location evidence="1">Cytoplasm</location>
    </subcellularLocation>
</comment>